<evidence type="ECO:0000313" key="4">
    <source>
        <dbReference type="Proteomes" id="UP000219329"/>
    </source>
</evidence>
<proteinExistence type="predicted"/>
<dbReference type="Gene3D" id="3.90.190.10">
    <property type="entry name" value="Protein tyrosine phosphatase superfamily"/>
    <property type="match status" value="1"/>
</dbReference>
<reference evidence="3 4" key="1">
    <citation type="submission" date="2017-08" db="EMBL/GenBank/DDBJ databases">
        <title>Fine stratification of microbial communities through a metagenomic profile of the photic zone.</title>
        <authorList>
            <person name="Haro-Moreno J.M."/>
            <person name="Lopez-Perez M."/>
            <person name="De La Torre J."/>
            <person name="Picazo A."/>
            <person name="Camacho A."/>
            <person name="Rodriguez-Valera F."/>
        </authorList>
    </citation>
    <scope>NUCLEOTIDE SEQUENCE [LARGE SCALE GENOMIC DNA]</scope>
    <source>
        <strain evidence="3">MED-G28</strain>
    </source>
</reference>
<comment type="caution">
    <text evidence="3">The sequence shown here is derived from an EMBL/GenBank/DDBJ whole genome shotgun (WGS) entry which is preliminary data.</text>
</comment>
<gene>
    <name evidence="3" type="ORF">CNF02_11035</name>
</gene>
<evidence type="ECO:0000256" key="1">
    <source>
        <dbReference type="SAM" id="SignalP"/>
    </source>
</evidence>
<dbReference type="PROSITE" id="PS51257">
    <property type="entry name" value="PROKAR_LIPOPROTEIN"/>
    <property type="match status" value="1"/>
</dbReference>
<dbReference type="EMBL" id="NTJZ01000013">
    <property type="protein sequence ID" value="PDH32788.1"/>
    <property type="molecule type" value="Genomic_DNA"/>
</dbReference>
<dbReference type="InterPro" id="IPR029021">
    <property type="entry name" value="Prot-tyrosine_phosphatase-like"/>
</dbReference>
<organism evidence="3 4">
    <name type="scientific">OM182 bacterium MED-G28</name>
    <dbReference type="NCBI Taxonomy" id="1986256"/>
    <lineage>
        <taxon>Bacteria</taxon>
        <taxon>Pseudomonadati</taxon>
        <taxon>Pseudomonadota</taxon>
        <taxon>Gammaproteobacteria</taxon>
        <taxon>OMG group</taxon>
        <taxon>OM182 clade</taxon>
    </lineage>
</organism>
<evidence type="ECO:0000259" key="2">
    <source>
        <dbReference type="Pfam" id="PF22741"/>
    </source>
</evidence>
<dbReference type="Pfam" id="PF22741">
    <property type="entry name" value="PTP-NADK"/>
    <property type="match status" value="1"/>
</dbReference>
<dbReference type="InterPro" id="IPR055214">
    <property type="entry name" value="PTP-NADK"/>
</dbReference>
<feature type="chain" id="PRO_5013015093" description="DSP-PTPase phosphatase fused to NAD+ Kinase domain-containing protein" evidence="1">
    <location>
        <begin position="21"/>
        <end position="177"/>
    </location>
</feature>
<feature type="domain" description="DSP-PTPase phosphatase fused to NAD+ Kinase" evidence="2">
    <location>
        <begin position="40"/>
        <end position="142"/>
    </location>
</feature>
<protein>
    <recommendedName>
        <fullName evidence="2">DSP-PTPase phosphatase fused to NAD+ Kinase domain-containing protein</fullName>
    </recommendedName>
</protein>
<accession>A0A2A5W912</accession>
<sequence>MKTFLRTGTAALILVLAACAGTSSLDMGVLNGAEINNFRAPEAEVLSTGQPTADQLRVMASAGVKHIINLRGLGEDAGFNEQAMVESLGMTYHNIPVSVGDGGLNTDNAQSLQSLLADFEGDGVVVHCATGNRVGALISISEYADSNNIDSAITEGARWGMTSERLQSVVRASLSGN</sequence>
<keyword evidence="1" id="KW-0732">Signal</keyword>
<feature type="signal peptide" evidence="1">
    <location>
        <begin position="1"/>
        <end position="20"/>
    </location>
</feature>
<dbReference type="Proteomes" id="UP000219329">
    <property type="component" value="Unassembled WGS sequence"/>
</dbReference>
<name>A0A2A5W912_9GAMM</name>
<dbReference type="AlphaFoldDB" id="A0A2A5W912"/>
<evidence type="ECO:0000313" key="3">
    <source>
        <dbReference type="EMBL" id="PDH32788.1"/>
    </source>
</evidence>
<dbReference type="SUPFAM" id="SSF52799">
    <property type="entry name" value="(Phosphotyrosine protein) phosphatases II"/>
    <property type="match status" value="1"/>
</dbReference>